<dbReference type="Pfam" id="PF12833">
    <property type="entry name" value="HTH_18"/>
    <property type="match status" value="1"/>
</dbReference>
<name>A0A0G4JRA3_9GAMM</name>
<organism evidence="3 4">
    <name type="scientific">Brenneria goodwinii</name>
    <dbReference type="NCBI Taxonomy" id="1109412"/>
    <lineage>
        <taxon>Bacteria</taxon>
        <taxon>Pseudomonadati</taxon>
        <taxon>Pseudomonadota</taxon>
        <taxon>Gammaproteobacteria</taxon>
        <taxon>Enterobacterales</taxon>
        <taxon>Pectobacteriaceae</taxon>
        <taxon>Brenneria</taxon>
    </lineage>
</organism>
<evidence type="ECO:0000313" key="4">
    <source>
        <dbReference type="Proteomes" id="UP000044377"/>
    </source>
</evidence>
<dbReference type="AlphaFoldDB" id="A0A0G4JRA3"/>
<evidence type="ECO:0000259" key="2">
    <source>
        <dbReference type="PROSITE" id="PS01124"/>
    </source>
</evidence>
<keyword evidence="1" id="KW-0238">DNA-binding</keyword>
<feature type="domain" description="HTH araC/xylS-type" evidence="2">
    <location>
        <begin position="245"/>
        <end position="342"/>
    </location>
</feature>
<dbReference type="PANTHER" id="PTHR47894">
    <property type="entry name" value="HTH-TYPE TRANSCRIPTIONAL REGULATOR GADX"/>
    <property type="match status" value="1"/>
</dbReference>
<dbReference type="SMART" id="SM00342">
    <property type="entry name" value="HTH_ARAC"/>
    <property type="match status" value="1"/>
</dbReference>
<dbReference type="OrthoDB" id="5582699at2"/>
<dbReference type="InterPro" id="IPR018060">
    <property type="entry name" value="HTH_AraC"/>
</dbReference>
<reference evidence="4" key="1">
    <citation type="submission" date="2015-01" db="EMBL/GenBank/DDBJ databases">
        <authorList>
            <person name="Paterson Steve"/>
        </authorList>
    </citation>
    <scope>NUCLEOTIDE SEQUENCE [LARGE SCALE GENOMIC DNA]</scope>
    <source>
        <strain evidence="4">OBR1</strain>
    </source>
</reference>
<proteinExistence type="predicted"/>
<dbReference type="GO" id="GO:0003700">
    <property type="term" value="F:DNA-binding transcription factor activity"/>
    <property type="evidence" value="ECO:0007669"/>
    <property type="project" value="InterPro"/>
</dbReference>
<dbReference type="STRING" id="1109412.BN1221_00871"/>
<evidence type="ECO:0000256" key="1">
    <source>
        <dbReference type="ARBA" id="ARBA00023125"/>
    </source>
</evidence>
<dbReference type="Pfam" id="PF12625">
    <property type="entry name" value="Arabinose_bd"/>
    <property type="match status" value="1"/>
</dbReference>
<dbReference type="Gene3D" id="1.10.10.60">
    <property type="entry name" value="Homeodomain-like"/>
    <property type="match status" value="1"/>
</dbReference>
<dbReference type="PANTHER" id="PTHR47894:SF1">
    <property type="entry name" value="HTH-TYPE TRANSCRIPTIONAL REGULATOR VQSM"/>
    <property type="match status" value="1"/>
</dbReference>
<dbReference type="GO" id="GO:0005829">
    <property type="term" value="C:cytosol"/>
    <property type="evidence" value="ECO:0007669"/>
    <property type="project" value="TreeGrafter"/>
</dbReference>
<dbReference type="Proteomes" id="UP000044377">
    <property type="component" value="Unassembled WGS sequence"/>
</dbReference>
<dbReference type="InterPro" id="IPR032687">
    <property type="entry name" value="AraC-type_N"/>
</dbReference>
<evidence type="ECO:0000313" key="3">
    <source>
        <dbReference type="EMBL" id="CPR14459.1"/>
    </source>
</evidence>
<accession>A0A0G4JRA3</accession>
<dbReference type="PROSITE" id="PS01124">
    <property type="entry name" value="HTH_ARAC_FAMILY_2"/>
    <property type="match status" value="1"/>
</dbReference>
<dbReference type="EMBL" id="CGIG01000001">
    <property type="protein sequence ID" value="CPR14459.1"/>
    <property type="molecule type" value="Genomic_DNA"/>
</dbReference>
<gene>
    <name evidence="3" type="ORF">BN1221_00871</name>
</gene>
<keyword evidence="4" id="KW-1185">Reference proteome</keyword>
<protein>
    <submittedName>
        <fullName evidence="3">FIG054297: Transcriptional regulator, AraC family</fullName>
    </submittedName>
</protein>
<dbReference type="RefSeq" id="WP_048636279.1">
    <property type="nucleotide sequence ID" value="NZ_CGIG01000001.1"/>
</dbReference>
<dbReference type="GO" id="GO:0000976">
    <property type="term" value="F:transcription cis-regulatory region binding"/>
    <property type="evidence" value="ECO:0007669"/>
    <property type="project" value="TreeGrafter"/>
</dbReference>
<sequence length="345" mass="40207">MTAHDGWYECDDRFIVGHHQPGILIDLALSRDIDGHRLLRGTGVFLEDIAAGAVHFSQLQFGQLIDNSIRLLDADDTSFLFGRRSLPGCYGNFSHVLQQADNLHQALDDFIRFCSLFSPLLAPRMYLDDRYLCLYWPQSDTDGGRQRFLLEASMTSITSLGRWLCPQQPLPWHFLFNYRQPRYIEQYWVHLGDGLSFDQPLNMMLLPAEYVWMTSPHANSTVCAVVRQQCLQQLETQGFHRSFIDYFYDHLRDNLRDPLNLERVAASLNMSPATLKRKLRKHDSSFQEQWDRVRKHTALFLYWFQGLTNEEVAQYLHISDINNFRRSFRRWTGIAPSVLSPLPAC</sequence>